<dbReference type="InterPro" id="IPR004613">
    <property type="entry name" value="RNase_J"/>
</dbReference>
<keyword evidence="1" id="KW-0963">Cytoplasm</keyword>
<evidence type="ECO:0000313" key="6">
    <source>
        <dbReference type="EMBL" id="RGD78134.1"/>
    </source>
</evidence>
<comment type="caution">
    <text evidence="6">The sequence shown here is derived from an EMBL/GenBank/DDBJ whole genome shotgun (WGS) entry which is preliminary data.</text>
</comment>
<feature type="domain" description="Metallo-beta-lactamase" evidence="5">
    <location>
        <begin position="28"/>
        <end position="218"/>
    </location>
</feature>
<dbReference type="Pfam" id="PF22505">
    <property type="entry name" value="RNase_J_b_CASP"/>
    <property type="match status" value="1"/>
</dbReference>
<keyword evidence="3" id="KW-0378">Hydrolase</keyword>
<proteinExistence type="predicted"/>
<dbReference type="SMART" id="SM00849">
    <property type="entry name" value="Lactamase_B"/>
    <property type="match status" value="1"/>
</dbReference>
<evidence type="ECO:0000256" key="2">
    <source>
        <dbReference type="ARBA" id="ARBA00022722"/>
    </source>
</evidence>
<gene>
    <name evidence="6" type="ORF">DXC78_01650</name>
</gene>
<evidence type="ECO:0000256" key="1">
    <source>
        <dbReference type="ARBA" id="ARBA00022490"/>
    </source>
</evidence>
<dbReference type="InterPro" id="IPR041636">
    <property type="entry name" value="RNase_J_C"/>
</dbReference>
<dbReference type="Gene3D" id="3.60.15.10">
    <property type="entry name" value="Ribonuclease Z/Hydroxyacylglutathione hydrolase-like"/>
    <property type="match status" value="1"/>
</dbReference>
<dbReference type="CDD" id="cd07714">
    <property type="entry name" value="RNaseJ_MBL-fold"/>
    <property type="match status" value="1"/>
</dbReference>
<dbReference type="STRING" id="1123313.GCA_000420345_00238"/>
<dbReference type="GO" id="GO:0046872">
    <property type="term" value="F:metal ion binding"/>
    <property type="evidence" value="ECO:0007669"/>
    <property type="project" value="InterPro"/>
</dbReference>
<dbReference type="Gene3D" id="3.10.20.580">
    <property type="match status" value="1"/>
</dbReference>
<dbReference type="InterPro" id="IPR042173">
    <property type="entry name" value="RNase_J_2"/>
</dbReference>
<dbReference type="PANTHER" id="PTHR43694:SF1">
    <property type="entry name" value="RIBONUCLEASE J"/>
    <property type="match status" value="1"/>
</dbReference>
<dbReference type="EMBL" id="QUSK01000002">
    <property type="protein sequence ID" value="RGD78134.1"/>
    <property type="molecule type" value="Genomic_DNA"/>
</dbReference>
<name>A0A3E3E8Z1_9FIRM</name>
<evidence type="ECO:0000259" key="5">
    <source>
        <dbReference type="SMART" id="SM00849"/>
    </source>
</evidence>
<reference evidence="6 7" key="1">
    <citation type="submission" date="2018-08" db="EMBL/GenBank/DDBJ databases">
        <title>A genome reference for cultivated species of the human gut microbiota.</title>
        <authorList>
            <person name="Zou Y."/>
            <person name="Xue W."/>
            <person name="Luo G."/>
        </authorList>
    </citation>
    <scope>NUCLEOTIDE SEQUENCE [LARGE SCALE GENOMIC DNA]</scope>
    <source>
        <strain evidence="6 7">TF08-11</strain>
    </source>
</reference>
<dbReference type="PANTHER" id="PTHR43694">
    <property type="entry name" value="RIBONUCLEASE J"/>
    <property type="match status" value="1"/>
</dbReference>
<protein>
    <submittedName>
        <fullName evidence="6">Ribonuclease J</fullName>
    </submittedName>
</protein>
<dbReference type="Gene3D" id="3.40.50.10710">
    <property type="entry name" value="Metallo-hydrolase/oxidoreductase"/>
    <property type="match status" value="1"/>
</dbReference>
<dbReference type="AlphaFoldDB" id="A0A3E3E8Z1"/>
<dbReference type="Pfam" id="PF00753">
    <property type="entry name" value="Lactamase_B"/>
    <property type="match status" value="1"/>
</dbReference>
<evidence type="ECO:0000256" key="3">
    <source>
        <dbReference type="ARBA" id="ARBA00022839"/>
    </source>
</evidence>
<dbReference type="InterPro" id="IPR036866">
    <property type="entry name" value="RibonucZ/Hydroxyglut_hydro"/>
</dbReference>
<keyword evidence="4" id="KW-0694">RNA-binding</keyword>
<organism evidence="6 7">
    <name type="scientific">Faecalicoccus pleomorphus</name>
    <dbReference type="NCBI Taxonomy" id="1323"/>
    <lineage>
        <taxon>Bacteria</taxon>
        <taxon>Bacillati</taxon>
        <taxon>Bacillota</taxon>
        <taxon>Erysipelotrichia</taxon>
        <taxon>Erysipelotrichales</taxon>
        <taxon>Erysipelotrichaceae</taxon>
        <taxon>Faecalicoccus</taxon>
    </lineage>
</organism>
<dbReference type="InterPro" id="IPR055132">
    <property type="entry name" value="RNase_J_b_CASP"/>
</dbReference>
<dbReference type="Proteomes" id="UP000260721">
    <property type="component" value="Unassembled WGS sequence"/>
</dbReference>
<keyword evidence="2" id="KW-0540">Nuclease</keyword>
<dbReference type="NCBIfam" id="TIGR00649">
    <property type="entry name" value="MG423"/>
    <property type="match status" value="1"/>
</dbReference>
<dbReference type="InterPro" id="IPR001279">
    <property type="entry name" value="Metallo-B-lactamas"/>
</dbReference>
<dbReference type="SUPFAM" id="SSF56281">
    <property type="entry name" value="Metallo-hydrolase/oxidoreductase"/>
    <property type="match status" value="1"/>
</dbReference>
<dbReference type="GO" id="GO:0004527">
    <property type="term" value="F:exonuclease activity"/>
    <property type="evidence" value="ECO:0007669"/>
    <property type="project" value="UniProtKB-KW"/>
</dbReference>
<dbReference type="Pfam" id="PF17770">
    <property type="entry name" value="RNase_J_C"/>
    <property type="match status" value="1"/>
</dbReference>
<accession>A0A3E3E8Z1</accession>
<sequence>MKNKNNKEISSVNERIRIFCLGGLDEDGKNMMVVEVDQDIYIIEAGIKFPEEKESLGIEFIVQDFTYLIENQDRIAGIFITHGHDDVMGALPYLMKNVKANIYTSPLASKAIHKVFKKERITGSKIYTIKRHDQRKIGTHKVVFFPVTHAYPGTFGLAISSSQGYIVYSGEFIEDYDDLHDSYRGDFTTCSKLGNEGVLVLLQESKGAERSGHTAPNHRITEKFSQVLEQTDHNRVFVSVYTQSVYRIQEIIECCIQYDRPMIFYSKELRELVTNLEDFNVSIPNKLVLDPSYIKEAPDNVVVIISGQGKSLFKTMSNIANNEVEDIVFTQNDVIVIASPVIPGVEKVFKSMENDIYKEEGRILVLDRNVLSMHPSKEDLKMMLFLMKPKYYIPVKGEYRHLFMNSEIALEMGYKPSQIILLDNGQVATFENQKLRSCSMELELHDVMIDGKENWDMAGVVLKDREILSTDGVMILAIGLDAKTKKIINGPDIQTRGLIYVKDAEYITTDVGKILEDTIQEAVANKTYDNLTTRNEIRDKISKYLYKQTAKRPMVLPVILEINNQ</sequence>
<evidence type="ECO:0000256" key="4">
    <source>
        <dbReference type="ARBA" id="ARBA00022884"/>
    </source>
</evidence>
<keyword evidence="3" id="KW-0269">Exonuclease</keyword>
<evidence type="ECO:0000313" key="7">
    <source>
        <dbReference type="Proteomes" id="UP000260721"/>
    </source>
</evidence>
<dbReference type="RefSeq" id="WP_117445415.1">
    <property type="nucleotide sequence ID" value="NZ_JBFBOW010000003.1"/>
</dbReference>
<dbReference type="GO" id="GO:0003723">
    <property type="term" value="F:RNA binding"/>
    <property type="evidence" value="ECO:0007669"/>
    <property type="project" value="UniProtKB-KW"/>
</dbReference>